<dbReference type="RefSeq" id="WP_136931595.1">
    <property type="nucleotide sequence ID" value="NZ_SSMQ01000028.1"/>
</dbReference>
<dbReference type="EC" id="2.7.7.49" evidence="1"/>
<keyword evidence="6 13" id="KW-0695">RNA-directed DNA polymerase</keyword>
<evidence type="ECO:0000256" key="9">
    <source>
        <dbReference type="ARBA" id="ARBA00048173"/>
    </source>
</evidence>
<dbReference type="GO" id="GO:0046872">
    <property type="term" value="F:metal ion binding"/>
    <property type="evidence" value="ECO:0007669"/>
    <property type="project" value="UniProtKB-KW"/>
</dbReference>
<dbReference type="Proteomes" id="UP000309215">
    <property type="component" value="Unassembled WGS sequence"/>
</dbReference>
<dbReference type="PRINTS" id="PR00866">
    <property type="entry name" value="RNADNAPOLMS"/>
</dbReference>
<evidence type="ECO:0000256" key="3">
    <source>
        <dbReference type="ARBA" id="ARBA00022695"/>
    </source>
</evidence>
<evidence type="ECO:0000256" key="7">
    <source>
        <dbReference type="ARBA" id="ARBA00023118"/>
    </source>
</evidence>
<dbReference type="PANTHER" id="PTHR34047:SF7">
    <property type="entry name" value="RNA-DIRECTED DNA POLYMERASE"/>
    <property type="match status" value="1"/>
</dbReference>
<evidence type="ECO:0000313" key="13">
    <source>
        <dbReference type="EMBL" id="TKD03475.1"/>
    </source>
</evidence>
<organism evidence="13 14">
    <name type="scientific">Polyangium fumosum</name>
    <dbReference type="NCBI Taxonomy" id="889272"/>
    <lineage>
        <taxon>Bacteria</taxon>
        <taxon>Pseudomonadati</taxon>
        <taxon>Myxococcota</taxon>
        <taxon>Polyangia</taxon>
        <taxon>Polyangiales</taxon>
        <taxon>Polyangiaceae</taxon>
        <taxon>Polyangium</taxon>
    </lineage>
</organism>
<evidence type="ECO:0000313" key="14">
    <source>
        <dbReference type="Proteomes" id="UP000309215"/>
    </source>
</evidence>
<evidence type="ECO:0000256" key="8">
    <source>
        <dbReference type="ARBA" id="ARBA00034120"/>
    </source>
</evidence>
<evidence type="ECO:0000256" key="2">
    <source>
        <dbReference type="ARBA" id="ARBA00022679"/>
    </source>
</evidence>
<comment type="similarity">
    <text evidence="8">Belongs to the bacterial reverse transcriptase family.</text>
</comment>
<feature type="coiled-coil region" evidence="10">
    <location>
        <begin position="167"/>
        <end position="207"/>
    </location>
</feature>
<reference evidence="13 14" key="1">
    <citation type="submission" date="2019-04" db="EMBL/GenBank/DDBJ databases">
        <authorList>
            <person name="Li Y."/>
            <person name="Wang J."/>
        </authorList>
    </citation>
    <scope>NUCLEOTIDE SEQUENCE [LARGE SCALE GENOMIC DNA]</scope>
    <source>
        <strain evidence="13 14">DSM 14668</strain>
    </source>
</reference>
<keyword evidence="5" id="KW-0460">Magnesium</keyword>
<comment type="catalytic activity">
    <reaction evidence="9">
        <text>DNA(n) + a 2'-deoxyribonucleoside 5'-triphosphate = DNA(n+1) + diphosphate</text>
        <dbReference type="Rhea" id="RHEA:22508"/>
        <dbReference type="Rhea" id="RHEA-COMP:17339"/>
        <dbReference type="Rhea" id="RHEA-COMP:17340"/>
        <dbReference type="ChEBI" id="CHEBI:33019"/>
        <dbReference type="ChEBI" id="CHEBI:61560"/>
        <dbReference type="ChEBI" id="CHEBI:173112"/>
        <dbReference type="EC" id="2.7.7.49"/>
    </reaction>
</comment>
<dbReference type="GO" id="GO:0003964">
    <property type="term" value="F:RNA-directed DNA polymerase activity"/>
    <property type="evidence" value="ECO:0007669"/>
    <property type="project" value="UniProtKB-KW"/>
</dbReference>
<keyword evidence="14" id="KW-1185">Reference proteome</keyword>
<dbReference type="PANTHER" id="PTHR34047">
    <property type="entry name" value="NUCLEAR INTRON MATURASE 1, MITOCHONDRIAL-RELATED"/>
    <property type="match status" value="1"/>
</dbReference>
<evidence type="ECO:0000256" key="6">
    <source>
        <dbReference type="ARBA" id="ARBA00022918"/>
    </source>
</evidence>
<proteinExistence type="inferred from homology"/>
<dbReference type="PROSITE" id="PS50878">
    <property type="entry name" value="RT_POL"/>
    <property type="match status" value="1"/>
</dbReference>
<feature type="compositionally biased region" description="Low complexity" evidence="11">
    <location>
        <begin position="32"/>
        <end position="73"/>
    </location>
</feature>
<dbReference type="OrthoDB" id="7055795at2"/>
<dbReference type="InterPro" id="IPR000477">
    <property type="entry name" value="RT_dom"/>
</dbReference>
<gene>
    <name evidence="13" type="ORF">E8A74_25035</name>
</gene>
<keyword evidence="7" id="KW-0051">Antiviral defense</keyword>
<dbReference type="AlphaFoldDB" id="A0A4V6WQQ3"/>
<dbReference type="GO" id="GO:0003723">
    <property type="term" value="F:RNA binding"/>
    <property type="evidence" value="ECO:0007669"/>
    <property type="project" value="InterPro"/>
</dbReference>
<keyword evidence="3" id="KW-0548">Nucleotidyltransferase</keyword>
<evidence type="ECO:0000256" key="10">
    <source>
        <dbReference type="SAM" id="Coils"/>
    </source>
</evidence>
<protein>
    <recommendedName>
        <fullName evidence="1">RNA-directed DNA polymerase</fullName>
        <ecNumber evidence="1">2.7.7.49</ecNumber>
    </recommendedName>
</protein>
<evidence type="ECO:0000259" key="12">
    <source>
        <dbReference type="PROSITE" id="PS50878"/>
    </source>
</evidence>
<dbReference type="GO" id="GO:0051607">
    <property type="term" value="P:defense response to virus"/>
    <property type="evidence" value="ECO:0007669"/>
    <property type="project" value="UniProtKB-KW"/>
</dbReference>
<dbReference type="Pfam" id="PF00078">
    <property type="entry name" value="RVT_1"/>
    <property type="match status" value="1"/>
</dbReference>
<evidence type="ECO:0000256" key="4">
    <source>
        <dbReference type="ARBA" id="ARBA00022723"/>
    </source>
</evidence>
<dbReference type="InterPro" id="IPR051083">
    <property type="entry name" value="GrpII_Intron_Splice-Mob/Def"/>
</dbReference>
<dbReference type="EMBL" id="SSMQ01000028">
    <property type="protein sequence ID" value="TKD03475.1"/>
    <property type="molecule type" value="Genomic_DNA"/>
</dbReference>
<dbReference type="CDD" id="cd03487">
    <property type="entry name" value="RT_Bac_retron_II"/>
    <property type="match status" value="1"/>
</dbReference>
<sequence>MGFWDKVKSFIGTGKPGEGEPGKNEPDDKPKAASASTTSSSSSSSTKSTTTGAATGSATTAVATFTSTSPAPAAKKKDKPKPKDPYDTSGILGLSADEMRKRALKINPYQTAWIGRVDTIPPQSDERTALIDRGLILRGLLTEAQIEEIHRVGDLWLKHNEATSLASTVARKKADEAIEELRRQKAERKAEKKRLAAERKKKHAEAVAKRRAEDIIFLGRGVSGSLGDRRANVESLQKQGLPLLSTPAEVAKALGLPIPRLRWLCYHNDAVEKPHYVYFEVPKRSGGMRLLSAPHEALSKAQQWILQNVLAKLSIEAEAHGFVKGRSTVTNARAHLGRGIVVNLDLSDFFPTITFGRVRGLFESIGYSPAVATIFALLCTESPRRKVVYDGTTYWVAVGERGLPQGACTSPAISNLVARKLDRRLTGMTRKMGWTYTRYADDLTFSAANEVVDDGKGGQKKGRGDLGILLARVRHIVQEEGFAINPKKGRVQHAGGRQEVTGIVVNDKLGMPREEVRKLRAILHAAKKTGLAAQNRENIPHFEAYLQGKIAYLNMVDPERAMQLAKAFLEIPR</sequence>
<dbReference type="InterPro" id="IPR000123">
    <property type="entry name" value="Reverse_transcriptase_msDNA"/>
</dbReference>
<name>A0A4V6WQQ3_9BACT</name>
<feature type="region of interest" description="Disordered" evidence="11">
    <location>
        <begin position="1"/>
        <end position="92"/>
    </location>
</feature>
<feature type="domain" description="Reverse transcriptase" evidence="12">
    <location>
        <begin position="262"/>
        <end position="505"/>
    </location>
</feature>
<comment type="caution">
    <text evidence="13">The sequence shown here is derived from an EMBL/GenBank/DDBJ whole genome shotgun (WGS) entry which is preliminary data.</text>
</comment>
<keyword evidence="4" id="KW-0479">Metal-binding</keyword>
<keyword evidence="2" id="KW-0808">Transferase</keyword>
<dbReference type="InterPro" id="IPR043502">
    <property type="entry name" value="DNA/RNA_pol_sf"/>
</dbReference>
<evidence type="ECO:0000256" key="5">
    <source>
        <dbReference type="ARBA" id="ARBA00022842"/>
    </source>
</evidence>
<keyword evidence="10" id="KW-0175">Coiled coil</keyword>
<feature type="compositionally biased region" description="Basic and acidic residues" evidence="11">
    <location>
        <begin position="17"/>
        <end position="31"/>
    </location>
</feature>
<evidence type="ECO:0000256" key="1">
    <source>
        <dbReference type="ARBA" id="ARBA00012493"/>
    </source>
</evidence>
<accession>A0A4V6WQQ3</accession>
<evidence type="ECO:0000256" key="11">
    <source>
        <dbReference type="SAM" id="MobiDB-lite"/>
    </source>
</evidence>
<dbReference type="SUPFAM" id="SSF56672">
    <property type="entry name" value="DNA/RNA polymerases"/>
    <property type="match status" value="1"/>
</dbReference>